<gene>
    <name evidence="2" type="ORF">GRI39_01720</name>
</gene>
<organism evidence="2 3">
    <name type="scientific">Altericroceibacterium indicum</name>
    <dbReference type="NCBI Taxonomy" id="374177"/>
    <lineage>
        <taxon>Bacteria</taxon>
        <taxon>Pseudomonadati</taxon>
        <taxon>Pseudomonadota</taxon>
        <taxon>Alphaproteobacteria</taxon>
        <taxon>Sphingomonadales</taxon>
        <taxon>Erythrobacteraceae</taxon>
        <taxon>Altericroceibacterium</taxon>
    </lineage>
</organism>
<evidence type="ECO:0000256" key="1">
    <source>
        <dbReference type="SAM" id="SignalP"/>
    </source>
</evidence>
<feature type="signal peptide" evidence="1">
    <location>
        <begin position="1"/>
        <end position="24"/>
    </location>
</feature>
<name>A0A845A4V9_9SPHN</name>
<dbReference type="Proteomes" id="UP000460561">
    <property type="component" value="Unassembled WGS sequence"/>
</dbReference>
<comment type="caution">
    <text evidence="2">The sequence shown here is derived from an EMBL/GenBank/DDBJ whole genome shotgun (WGS) entry which is preliminary data.</text>
</comment>
<dbReference type="RefSeq" id="WP_160737963.1">
    <property type="nucleotide sequence ID" value="NZ_WTYQ01000001.1"/>
</dbReference>
<sequence>MRLKFRPIAFALLAVALAPTPAIAQYGPWGGGMWGRSAWDSPMRSNWPDRTQGTSSPYREGHVEVSRFVSKDAVDQLQHGHITVNASVDGFNDSRSTSTYAAAVENQMVNLGYDTMRQETNQGQIAEVQVDRAVAEPAEQKRNPVSGETTVGVSNHGSFMGMAVNVDLSKPRTALLSTRLMARILDAKSGDVLWEGRATIYTREGDDDYSEQAIATRLATALFSQFPVGPDDEVVEK</sequence>
<evidence type="ECO:0000313" key="2">
    <source>
        <dbReference type="EMBL" id="MXP24764.1"/>
    </source>
</evidence>
<reference evidence="2 3" key="1">
    <citation type="submission" date="2019-12" db="EMBL/GenBank/DDBJ databases">
        <title>Genomic-based taxomic classification of the family Erythrobacteraceae.</title>
        <authorList>
            <person name="Xu L."/>
        </authorList>
    </citation>
    <scope>NUCLEOTIDE SEQUENCE [LARGE SCALE GENOMIC DNA]</scope>
    <source>
        <strain evidence="2 3">DSM 18604</strain>
    </source>
</reference>
<proteinExistence type="predicted"/>
<dbReference type="AlphaFoldDB" id="A0A845A4V9"/>
<accession>A0A845A4V9</accession>
<keyword evidence="1" id="KW-0732">Signal</keyword>
<dbReference type="OrthoDB" id="7428103at2"/>
<protein>
    <submittedName>
        <fullName evidence="2">DUF4136 domain-containing protein</fullName>
    </submittedName>
</protein>
<keyword evidence="3" id="KW-1185">Reference proteome</keyword>
<evidence type="ECO:0000313" key="3">
    <source>
        <dbReference type="Proteomes" id="UP000460561"/>
    </source>
</evidence>
<feature type="chain" id="PRO_5032295148" evidence="1">
    <location>
        <begin position="25"/>
        <end position="237"/>
    </location>
</feature>
<dbReference type="EMBL" id="WTYQ01000001">
    <property type="protein sequence ID" value="MXP24764.1"/>
    <property type="molecule type" value="Genomic_DNA"/>
</dbReference>